<evidence type="ECO:0000313" key="14">
    <source>
        <dbReference type="Proteomes" id="UP000265000"/>
    </source>
</evidence>
<comment type="similarity">
    <text evidence="2">Belongs to the TOR1AIP family.</text>
</comment>
<evidence type="ECO:0000256" key="2">
    <source>
        <dbReference type="ARBA" id="ARBA00007860"/>
    </source>
</evidence>
<dbReference type="GO" id="GO:0005635">
    <property type="term" value="C:nuclear envelope"/>
    <property type="evidence" value="ECO:0007669"/>
    <property type="project" value="UniProtKB-SubCell"/>
</dbReference>
<evidence type="ECO:0000256" key="1">
    <source>
        <dbReference type="ARBA" id="ARBA00004259"/>
    </source>
</evidence>
<dbReference type="GeneTree" id="ENSGT00390000012166"/>
<evidence type="ECO:0000256" key="9">
    <source>
        <dbReference type="ARBA" id="ARBA00037847"/>
    </source>
</evidence>
<dbReference type="InterPro" id="IPR038599">
    <property type="entry name" value="LAP1C-like_C_sf"/>
</dbReference>
<sequence>MDSKNKTSGPLRRSTRQTGKVLSVEPTPRGPLKRTRKTSEPQPSPTVKGAKSVENGFDDEESPSKKHRLGTGEEDGDDLNGDTMEVQESAKEMENDQDLEMDTVEDPLKETSQLKIYKDSFGDVNLSPRVVLRKPFQIREPPYEESQGLKPIKAEIKVPALPTKAQSHLRPPEKRSDLPNTSMDEYRRTMEAKARSAALSSLDVRRVNQFPRGANPASEKMYATRPLENNIPAKKGADRLKKQDATKKPAAPKISSGNSCRGFGWYLWRLVFLVLLSSATLLAYRILPVLRSKGAAGGGQGLREVITEKFHGRFSLLRSQFPSQRAELWRRTQILLENHLKTAEPTEPVSLIFVAGLKAEKTLRCLARAVAATYSSARNGSVLVVDGASKAGQDGDKVKLDVDNQLRAAFEGDKPAAVIHRFEELPPGSTLIFYRYCDHETAAYKQVLLLFTALLPQDEISSELSLKEAEEMVQDHVEEKLVGSTGKADFNEMDIDKFGGLWSRISHLVVPVVSEEEVEQGGCP</sequence>
<evidence type="ECO:0000256" key="7">
    <source>
        <dbReference type="ARBA" id="ARBA00023180"/>
    </source>
</evidence>
<feature type="region of interest" description="Disordered" evidence="10">
    <location>
        <begin position="232"/>
        <end position="253"/>
    </location>
</feature>
<dbReference type="InterPro" id="IPR046753">
    <property type="entry name" value="TOIP1/2_C"/>
</dbReference>
<feature type="compositionally biased region" description="Basic and acidic residues" evidence="10">
    <location>
        <begin position="235"/>
        <end position="247"/>
    </location>
</feature>
<dbReference type="PANTHER" id="PTHR18843:SF7">
    <property type="entry name" value="LAMINA-ASSOCIATED POLYPEPTIDE 1B ISOFORM 1-RELATED"/>
    <property type="match status" value="1"/>
</dbReference>
<keyword evidence="8" id="KW-0539">Nucleus</keyword>
<dbReference type="InterPro" id="IPR008662">
    <property type="entry name" value="TOIP1/2"/>
</dbReference>
<dbReference type="OrthoDB" id="6258998at2759"/>
<organism evidence="13 14">
    <name type="scientific">Fundulus heteroclitus</name>
    <name type="common">Killifish</name>
    <name type="synonym">Mummichog</name>
    <dbReference type="NCBI Taxonomy" id="8078"/>
    <lineage>
        <taxon>Eukaryota</taxon>
        <taxon>Metazoa</taxon>
        <taxon>Chordata</taxon>
        <taxon>Craniata</taxon>
        <taxon>Vertebrata</taxon>
        <taxon>Euteleostomi</taxon>
        <taxon>Actinopterygii</taxon>
        <taxon>Neopterygii</taxon>
        <taxon>Teleostei</taxon>
        <taxon>Neoteleostei</taxon>
        <taxon>Acanthomorphata</taxon>
        <taxon>Ovalentaria</taxon>
        <taxon>Atherinomorphae</taxon>
        <taxon>Cyprinodontiformes</taxon>
        <taxon>Fundulidae</taxon>
        <taxon>Fundulus</taxon>
    </lineage>
</organism>
<keyword evidence="7" id="KW-0325">Glycoprotein</keyword>
<protein>
    <submittedName>
        <fullName evidence="13">Uncharacterized LOC105927867</fullName>
    </submittedName>
</protein>
<dbReference type="Ensembl" id="ENSFHET00000035393.1">
    <property type="protein sequence ID" value="ENSFHEP00000020863.1"/>
    <property type="gene ID" value="ENSFHEG00000022805.1"/>
</dbReference>
<evidence type="ECO:0000256" key="11">
    <source>
        <dbReference type="SAM" id="Phobius"/>
    </source>
</evidence>
<feature type="domain" description="Torsin-1A-interacting protein 1/2 AAA+ activator" evidence="12">
    <location>
        <begin position="307"/>
        <end position="523"/>
    </location>
</feature>
<accession>A0A3Q2Q2U4</accession>
<dbReference type="GO" id="GO:0016020">
    <property type="term" value="C:membrane"/>
    <property type="evidence" value="ECO:0007669"/>
    <property type="project" value="TreeGrafter"/>
</dbReference>
<evidence type="ECO:0000256" key="3">
    <source>
        <dbReference type="ARBA" id="ARBA00022553"/>
    </source>
</evidence>
<evidence type="ECO:0000256" key="6">
    <source>
        <dbReference type="ARBA" id="ARBA00023136"/>
    </source>
</evidence>
<dbReference type="PANTHER" id="PTHR18843">
    <property type="entry name" value="TORSIN-1A-INTERACTING PROTEIN"/>
    <property type="match status" value="1"/>
</dbReference>
<dbReference type="GO" id="GO:0001671">
    <property type="term" value="F:ATPase activator activity"/>
    <property type="evidence" value="ECO:0007669"/>
    <property type="project" value="InterPro"/>
</dbReference>
<feature type="transmembrane region" description="Helical" evidence="11">
    <location>
        <begin position="263"/>
        <end position="284"/>
    </location>
</feature>
<evidence type="ECO:0000256" key="10">
    <source>
        <dbReference type="SAM" id="MobiDB-lite"/>
    </source>
</evidence>
<keyword evidence="5 11" id="KW-1133">Transmembrane helix</keyword>
<evidence type="ECO:0000313" key="13">
    <source>
        <dbReference type="Ensembl" id="ENSFHEP00000020863.1"/>
    </source>
</evidence>
<reference evidence="13" key="1">
    <citation type="submission" date="2025-08" db="UniProtKB">
        <authorList>
            <consortium name="Ensembl"/>
        </authorList>
    </citation>
    <scope>IDENTIFICATION</scope>
</reference>
<keyword evidence="3" id="KW-0597">Phosphoprotein</keyword>
<keyword evidence="6 11" id="KW-0472">Membrane</keyword>
<dbReference type="Pfam" id="PF05609">
    <property type="entry name" value="LAP1_C"/>
    <property type="match status" value="1"/>
</dbReference>
<feature type="region of interest" description="Disordered" evidence="10">
    <location>
        <begin position="160"/>
        <end position="182"/>
    </location>
</feature>
<proteinExistence type="inferred from homology"/>
<keyword evidence="4 11" id="KW-0812">Transmembrane</keyword>
<comment type="subcellular location">
    <subcellularLocation>
        <location evidence="9">Endomembrane system</location>
        <topology evidence="9">Single-pass membrane protein</topology>
    </subcellularLocation>
    <subcellularLocation>
        <location evidence="1">Nucleus envelope</location>
    </subcellularLocation>
</comment>
<evidence type="ECO:0000256" key="4">
    <source>
        <dbReference type="ARBA" id="ARBA00022692"/>
    </source>
</evidence>
<evidence type="ECO:0000259" key="12">
    <source>
        <dbReference type="Pfam" id="PF05609"/>
    </source>
</evidence>
<dbReference type="GO" id="GO:0061024">
    <property type="term" value="P:membrane organization"/>
    <property type="evidence" value="ECO:0007669"/>
    <property type="project" value="TreeGrafter"/>
</dbReference>
<reference evidence="13" key="2">
    <citation type="submission" date="2025-09" db="UniProtKB">
        <authorList>
            <consortium name="Ensembl"/>
        </authorList>
    </citation>
    <scope>IDENTIFICATION</scope>
</reference>
<dbReference type="GeneID" id="105927867"/>
<evidence type="ECO:0000256" key="5">
    <source>
        <dbReference type="ARBA" id="ARBA00022989"/>
    </source>
</evidence>
<evidence type="ECO:0000256" key="8">
    <source>
        <dbReference type="ARBA" id="ARBA00023242"/>
    </source>
</evidence>
<name>A0A3Q2Q2U4_FUNHE</name>
<dbReference type="Proteomes" id="UP000265000">
    <property type="component" value="Unplaced"/>
</dbReference>
<dbReference type="STRING" id="8078.ENSFHEP00000020863"/>
<keyword evidence="14" id="KW-1185">Reference proteome</keyword>
<dbReference type="AlphaFoldDB" id="A0A3Q2Q2U4"/>
<feature type="region of interest" description="Disordered" evidence="10">
    <location>
        <begin position="1"/>
        <end position="101"/>
    </location>
</feature>
<dbReference type="Gene3D" id="3.40.50.12190">
    <property type="match status" value="1"/>
</dbReference>